<comment type="caution">
    <text evidence="2">The sequence shown here is derived from an EMBL/GenBank/DDBJ whole genome shotgun (WGS) entry which is preliminary data.</text>
</comment>
<gene>
    <name evidence="2" type="ORF">E4021_02325</name>
</gene>
<proteinExistence type="predicted"/>
<evidence type="ECO:0000313" key="2">
    <source>
        <dbReference type="EMBL" id="THH41455.1"/>
    </source>
</evidence>
<dbReference type="OrthoDB" id="1496002at2"/>
<dbReference type="Proteomes" id="UP000308528">
    <property type="component" value="Unassembled WGS sequence"/>
</dbReference>
<organism evidence="2 3">
    <name type="scientific">Neolewinella litorea</name>
    <dbReference type="NCBI Taxonomy" id="2562452"/>
    <lineage>
        <taxon>Bacteria</taxon>
        <taxon>Pseudomonadati</taxon>
        <taxon>Bacteroidota</taxon>
        <taxon>Saprospiria</taxon>
        <taxon>Saprospirales</taxon>
        <taxon>Lewinellaceae</taxon>
        <taxon>Neolewinella</taxon>
    </lineage>
</organism>
<keyword evidence="3" id="KW-1185">Reference proteome</keyword>
<accession>A0A4S4NQM9</accession>
<dbReference type="RefSeq" id="WP_136456288.1">
    <property type="nucleotide sequence ID" value="NZ_SRSF01000001.1"/>
</dbReference>
<dbReference type="AlphaFoldDB" id="A0A4S4NQM9"/>
<feature type="transmembrane region" description="Helical" evidence="1">
    <location>
        <begin position="51"/>
        <end position="70"/>
    </location>
</feature>
<reference evidence="2 3" key="1">
    <citation type="submission" date="2019-04" db="EMBL/GenBank/DDBJ databases">
        <title>Lewinella litorea sp. nov., isolated from a marine sand.</title>
        <authorList>
            <person name="Yoon J.-H."/>
        </authorList>
    </citation>
    <scope>NUCLEOTIDE SEQUENCE [LARGE SCALE GENOMIC DNA]</scope>
    <source>
        <strain evidence="2 3">HSMS-39</strain>
    </source>
</reference>
<keyword evidence="1" id="KW-0472">Membrane</keyword>
<keyword evidence="1" id="KW-0812">Transmembrane</keyword>
<protein>
    <submittedName>
        <fullName evidence="2">Uncharacterized protein</fullName>
    </submittedName>
</protein>
<dbReference type="EMBL" id="SRSF01000001">
    <property type="protein sequence ID" value="THH41455.1"/>
    <property type="molecule type" value="Genomic_DNA"/>
</dbReference>
<sequence length="71" mass="7848">MNPNQTPKPTGSILQNSRLYRAARVARLDNPEGLRLAGRRSALPPARRTEVMMAITGSLLIFFLLMLLTIG</sequence>
<evidence type="ECO:0000313" key="3">
    <source>
        <dbReference type="Proteomes" id="UP000308528"/>
    </source>
</evidence>
<keyword evidence="1" id="KW-1133">Transmembrane helix</keyword>
<name>A0A4S4NQM9_9BACT</name>
<evidence type="ECO:0000256" key="1">
    <source>
        <dbReference type="SAM" id="Phobius"/>
    </source>
</evidence>